<dbReference type="GO" id="GO:0006048">
    <property type="term" value="P:UDP-N-acetylglucosamine biosynthetic process"/>
    <property type="evidence" value="ECO:0007669"/>
    <property type="project" value="UniProtKB-UniPathway"/>
</dbReference>
<feature type="binding site" evidence="17">
    <location>
        <position position="119"/>
    </location>
    <ligand>
        <name>Mg(2+)</name>
        <dbReference type="ChEBI" id="CHEBI:18420"/>
    </ligand>
</feature>
<feature type="region of interest" description="Linker" evidence="17">
    <location>
        <begin position="247"/>
        <end position="267"/>
    </location>
</feature>
<comment type="cofactor">
    <cofactor evidence="17">
        <name>Mg(2+)</name>
        <dbReference type="ChEBI" id="CHEBI:18420"/>
    </cofactor>
    <text evidence="17">Binds 1 Mg(2+) ion per subunit.</text>
</comment>
<dbReference type="GO" id="GO:0000287">
    <property type="term" value="F:magnesium ion binding"/>
    <property type="evidence" value="ECO:0007669"/>
    <property type="project" value="UniProtKB-UniRule"/>
</dbReference>
<keyword evidence="9 17" id="KW-0133">Cell shape</keyword>
<keyword evidence="11 17" id="KW-0511">Multifunctional enzyme</keyword>
<evidence type="ECO:0000256" key="2">
    <source>
        <dbReference type="ARBA" id="ARBA00007947"/>
    </source>
</evidence>
<dbReference type="InterPro" id="IPR025877">
    <property type="entry name" value="MobA-like_NTP_Trfase"/>
</dbReference>
<dbReference type="InterPro" id="IPR050065">
    <property type="entry name" value="GlmU-like"/>
</dbReference>
<evidence type="ECO:0000256" key="15">
    <source>
        <dbReference type="ARBA" id="ARBA00048493"/>
    </source>
</evidence>
<feature type="binding site" evidence="17">
    <location>
        <position position="396"/>
    </location>
    <ligand>
        <name>acetyl-CoA</name>
        <dbReference type="ChEBI" id="CHEBI:57288"/>
    </ligand>
</feature>
<feature type="binding site" evidence="17">
    <location>
        <position position="244"/>
    </location>
    <ligand>
        <name>UDP-N-acetyl-alpha-D-glucosamine</name>
        <dbReference type="ChEBI" id="CHEBI:57705"/>
    </ligand>
</feature>
<comment type="catalytic activity">
    <reaction evidence="15 17">
        <text>N-acetyl-alpha-D-glucosamine 1-phosphate + UTP + H(+) = UDP-N-acetyl-alpha-D-glucosamine + diphosphate</text>
        <dbReference type="Rhea" id="RHEA:13509"/>
        <dbReference type="ChEBI" id="CHEBI:15378"/>
        <dbReference type="ChEBI" id="CHEBI:33019"/>
        <dbReference type="ChEBI" id="CHEBI:46398"/>
        <dbReference type="ChEBI" id="CHEBI:57705"/>
        <dbReference type="ChEBI" id="CHEBI:57776"/>
        <dbReference type="EC" id="2.7.7.23"/>
    </reaction>
</comment>
<keyword evidence="8 17" id="KW-0460">Magnesium</keyword>
<dbReference type="CDD" id="cd02540">
    <property type="entry name" value="GT2_GlmU_N_bac"/>
    <property type="match status" value="1"/>
</dbReference>
<feature type="binding site" evidence="17">
    <location>
        <position position="439"/>
    </location>
    <ligand>
        <name>acetyl-CoA</name>
        <dbReference type="ChEBI" id="CHEBI:57288"/>
    </ligand>
</feature>
<dbReference type="Gene3D" id="3.90.550.10">
    <property type="entry name" value="Spore Coat Polysaccharide Biosynthesis Protein SpsA, Chain A"/>
    <property type="match status" value="1"/>
</dbReference>
<keyword evidence="7 17" id="KW-0677">Repeat</keyword>
<evidence type="ECO:0000256" key="10">
    <source>
        <dbReference type="ARBA" id="ARBA00022984"/>
    </source>
</evidence>
<evidence type="ECO:0000256" key="14">
    <source>
        <dbReference type="ARBA" id="ARBA00048247"/>
    </source>
</evidence>
<dbReference type="RefSeq" id="WP_013139570.1">
    <property type="nucleotide sequence ID" value="NC_014168.1"/>
</dbReference>
<comment type="subcellular location">
    <subcellularLocation>
        <location evidence="17">Cytoplasm</location>
    </subcellularLocation>
</comment>
<comment type="similarity">
    <text evidence="1 17">In the C-terminal section; belongs to the transferase hexapeptide repeat family.</text>
</comment>
<evidence type="ECO:0000256" key="6">
    <source>
        <dbReference type="ARBA" id="ARBA00022723"/>
    </source>
</evidence>
<feature type="binding site" evidence="17">
    <location>
        <begin position="402"/>
        <end position="403"/>
    </location>
    <ligand>
        <name>acetyl-CoA</name>
        <dbReference type="ChEBI" id="CHEBI:57288"/>
    </ligand>
</feature>
<dbReference type="GO" id="GO:0008360">
    <property type="term" value="P:regulation of cell shape"/>
    <property type="evidence" value="ECO:0007669"/>
    <property type="project" value="UniProtKB-KW"/>
</dbReference>
<gene>
    <name evidence="17" type="primary">glmU</name>
    <name evidence="19" type="ordered locus">Srot_2687</name>
</gene>
<evidence type="ECO:0000256" key="5">
    <source>
        <dbReference type="ARBA" id="ARBA00022695"/>
    </source>
</evidence>
<dbReference type="EC" id="2.7.7.23" evidence="17"/>
<protein>
    <recommendedName>
        <fullName evidence="17">Bifunctional protein GlmU</fullName>
    </recommendedName>
    <domain>
        <recommendedName>
            <fullName evidence="17">UDP-N-acetylglucosamine pyrophosphorylase</fullName>
            <ecNumber evidence="17">2.7.7.23</ecNumber>
        </recommendedName>
        <alternativeName>
            <fullName evidence="17">N-acetylglucosamine-1-phosphate uridyltransferase</fullName>
        </alternativeName>
    </domain>
    <domain>
        <recommendedName>
            <fullName evidence="17">Glucosamine-1-phosphate N-acetyltransferase</fullName>
            <ecNumber evidence="17">2.3.1.157</ecNumber>
        </recommendedName>
    </domain>
</protein>
<evidence type="ECO:0000256" key="11">
    <source>
        <dbReference type="ARBA" id="ARBA00023268"/>
    </source>
</evidence>
<feature type="region of interest" description="Pyrophosphorylase" evidence="17">
    <location>
        <begin position="1"/>
        <end position="246"/>
    </location>
</feature>
<comment type="pathway">
    <text evidence="17">Nucleotide-sugar biosynthesis; UDP-N-acetyl-alpha-D-glucosamine biosynthesis; N-acetyl-alpha-D-glucosamine 1-phosphate from alpha-D-glucosamine 6-phosphate (route II): step 2/2.</text>
</comment>
<evidence type="ECO:0000256" key="4">
    <source>
        <dbReference type="ARBA" id="ARBA00022679"/>
    </source>
</evidence>
<keyword evidence="3 17" id="KW-0963">Cytoplasm</keyword>
<evidence type="ECO:0000256" key="17">
    <source>
        <dbReference type="HAMAP-Rule" id="MF_01631"/>
    </source>
</evidence>
<dbReference type="GO" id="GO:0000902">
    <property type="term" value="P:cell morphogenesis"/>
    <property type="evidence" value="ECO:0007669"/>
    <property type="project" value="UniProtKB-UniRule"/>
</dbReference>
<feature type="binding site" evidence="17">
    <location>
        <position position="349"/>
    </location>
    <ligand>
        <name>UDP-N-acetyl-alpha-D-glucosamine</name>
        <dbReference type="ChEBI" id="CHEBI:57705"/>
    </ligand>
</feature>
<feature type="binding site" evidence="17">
    <location>
        <position position="421"/>
    </location>
    <ligand>
        <name>acetyl-CoA</name>
        <dbReference type="ChEBI" id="CHEBI:57288"/>
    </ligand>
</feature>
<dbReference type="GO" id="GO:0003977">
    <property type="term" value="F:UDP-N-acetylglucosamine diphosphorylase activity"/>
    <property type="evidence" value="ECO:0007669"/>
    <property type="project" value="UniProtKB-UniRule"/>
</dbReference>
<dbReference type="NCBIfam" id="TIGR01173">
    <property type="entry name" value="glmU"/>
    <property type="match status" value="1"/>
</dbReference>
<evidence type="ECO:0000256" key="9">
    <source>
        <dbReference type="ARBA" id="ARBA00022960"/>
    </source>
</evidence>
<evidence type="ECO:0000256" key="3">
    <source>
        <dbReference type="ARBA" id="ARBA00022490"/>
    </source>
</evidence>
<dbReference type="GO" id="GO:0019134">
    <property type="term" value="F:glucosamine-1-phosphate N-acetyltransferase activity"/>
    <property type="evidence" value="ECO:0007669"/>
    <property type="project" value="UniProtKB-UniRule"/>
</dbReference>
<evidence type="ECO:0000256" key="7">
    <source>
        <dbReference type="ARBA" id="ARBA00022737"/>
    </source>
</evidence>
<accession>D6ZCF2</accession>
<name>D6ZCF2_SEGRD</name>
<comment type="caution">
    <text evidence="17">Lacks conserved residue(s) required for the propagation of feature annotation.</text>
</comment>
<dbReference type="HAMAP" id="MF_01631">
    <property type="entry name" value="GlmU"/>
    <property type="match status" value="1"/>
</dbReference>
<feature type="binding site" evidence="17">
    <location>
        <position position="83"/>
    </location>
    <ligand>
        <name>UDP-N-acetyl-alpha-D-glucosamine</name>
        <dbReference type="ChEBI" id="CHEBI:57705"/>
    </ligand>
</feature>
<feature type="region of interest" description="N-acetyltransferase" evidence="17">
    <location>
        <begin position="268"/>
        <end position="492"/>
    </location>
</feature>
<dbReference type="PANTHER" id="PTHR43584">
    <property type="entry name" value="NUCLEOTIDYL TRANSFERASE"/>
    <property type="match status" value="1"/>
</dbReference>
<dbReference type="SUPFAM" id="SSF51161">
    <property type="entry name" value="Trimeric LpxA-like enzymes"/>
    <property type="match status" value="1"/>
</dbReference>
<proteinExistence type="inferred from homology"/>
<dbReference type="GO" id="GO:0005737">
    <property type="term" value="C:cytoplasm"/>
    <property type="evidence" value="ECO:0007669"/>
    <property type="project" value="UniProtKB-SubCell"/>
</dbReference>
<dbReference type="CDD" id="cd03353">
    <property type="entry name" value="LbH_GlmU_C"/>
    <property type="match status" value="1"/>
</dbReference>
<dbReference type="AlphaFoldDB" id="D6ZCF2"/>
<dbReference type="STRING" id="640132.Srot_2687"/>
<evidence type="ECO:0000313" key="19">
    <source>
        <dbReference type="EMBL" id="ADG99121.1"/>
    </source>
</evidence>
<feature type="domain" description="MobA-like NTP transferase" evidence="18">
    <location>
        <begin position="9"/>
        <end position="175"/>
    </location>
</feature>
<feature type="binding site" evidence="17">
    <location>
        <begin position="88"/>
        <end position="89"/>
    </location>
    <ligand>
        <name>UDP-N-acetyl-alpha-D-glucosamine</name>
        <dbReference type="ChEBI" id="CHEBI:57705"/>
    </ligand>
</feature>
<comment type="function">
    <text evidence="16 17">Catalyzes the last two sequential reactions in the de novo biosynthetic pathway for UDP-N-acetylglucosamine (UDP-GlcNAc). The C-terminal domain catalyzes the transfer of acetyl group from acetyl coenzyme A to glucosamine-1-phosphate (GlcN-1-P) to produce N-acetylglucosamine-1-phosphate (GlcNAc-1-P), which is converted into UDP-GlcNAc by the transfer of uridine 5-monophosphate (from uridine 5-triphosphate), a reaction catalyzed by the N-terminal domain.</text>
</comment>
<dbReference type="EC" id="2.3.1.157" evidence="17"/>
<feature type="binding site" evidence="17">
    <location>
        <position position="393"/>
    </location>
    <ligand>
        <name>UDP-N-acetyl-alpha-D-glucosamine</name>
        <dbReference type="ChEBI" id="CHEBI:57705"/>
    </ligand>
</feature>
<feature type="binding site" evidence="17">
    <location>
        <position position="186"/>
    </location>
    <ligand>
        <name>UDP-N-acetyl-alpha-D-glucosamine</name>
        <dbReference type="ChEBI" id="CHEBI:57705"/>
    </ligand>
</feature>
<feature type="binding site" evidence="17">
    <location>
        <position position="244"/>
    </location>
    <ligand>
        <name>Mg(2+)</name>
        <dbReference type="ChEBI" id="CHEBI:18420"/>
    </ligand>
</feature>
<dbReference type="eggNOG" id="COG1207">
    <property type="taxonomic scope" value="Bacteria"/>
</dbReference>
<dbReference type="EMBL" id="CP001958">
    <property type="protein sequence ID" value="ADG99121.1"/>
    <property type="molecule type" value="Genomic_DNA"/>
</dbReference>
<keyword evidence="5 17" id="KW-0548">Nucleotidyltransferase</keyword>
<evidence type="ECO:0000256" key="12">
    <source>
        <dbReference type="ARBA" id="ARBA00023315"/>
    </source>
</evidence>
<dbReference type="Pfam" id="PF12804">
    <property type="entry name" value="NTP_transf_3"/>
    <property type="match status" value="1"/>
</dbReference>
<feature type="binding site" evidence="17">
    <location>
        <begin position="12"/>
        <end position="15"/>
    </location>
    <ligand>
        <name>UDP-N-acetyl-alpha-D-glucosamine</name>
        <dbReference type="ChEBI" id="CHEBI:57705"/>
    </ligand>
</feature>
<comment type="similarity">
    <text evidence="2 17">In the N-terminal section; belongs to the N-acetylglucosamine-1-phosphate uridyltransferase family.</text>
</comment>
<dbReference type="InterPro" id="IPR011004">
    <property type="entry name" value="Trimer_LpxA-like_sf"/>
</dbReference>
<evidence type="ECO:0000313" key="20">
    <source>
        <dbReference type="Proteomes" id="UP000002247"/>
    </source>
</evidence>
<dbReference type="Gene3D" id="2.160.10.10">
    <property type="entry name" value="Hexapeptide repeat proteins"/>
    <property type="match status" value="1"/>
</dbReference>
<evidence type="ECO:0000256" key="16">
    <source>
        <dbReference type="ARBA" id="ARBA00049628"/>
    </source>
</evidence>
<dbReference type="UniPathway" id="UPA00113">
    <property type="reaction ID" value="UER00532"/>
</dbReference>
<sequence length="492" mass="50628">MTSGPRLAVLVLAAGSGTRMRSKTPKPLHKIAGRSMLEHAVRAAGELRPEHLVVVVGPQGQAVADEAVRVGGIVGAPVSTAVQPVPDGTGGAADVGLAAIPPDPDGSPFDGTVLVVYSDFPMLDGATLAQFLRSHHDSGADGSVLSRVVANPHGYGRILRSPRGALTGIVEERDATEEQRRVLEVNSGVYAVQASLLRAALPELGSANSQGERYLTDVVEIALGQGRAVIAVVAPDPVALEGCNDLVQLADLAAEFNRRILRAHMLAGVTVVDPATTWIDVGVRLEPDVRIEPGTQLKGETSVKAGAWIGPDTTLEDTLVGAGAIVSRTHSLSAIVGDNAQVGPFAYLRPGTVLGAESKIGTFVETKNAQIGVGSKIPHLTYAGDAVIGEHSNIGASSVFVNYDGVNKHTTVVGDHVRAGSDTMFVAPLTVGHGAYIGAGTVLKEDVPPGALAVSAGKQRNIPQWTIEKRAGTKSAEAAAEALGADEGEGTT</sequence>
<dbReference type="SUPFAM" id="SSF53448">
    <property type="entry name" value="Nucleotide-diphospho-sugar transferases"/>
    <property type="match status" value="1"/>
</dbReference>
<comment type="catalytic activity">
    <reaction evidence="14 17">
        <text>alpha-D-glucosamine 1-phosphate + acetyl-CoA = N-acetyl-alpha-D-glucosamine 1-phosphate + CoA + H(+)</text>
        <dbReference type="Rhea" id="RHEA:13725"/>
        <dbReference type="ChEBI" id="CHEBI:15378"/>
        <dbReference type="ChEBI" id="CHEBI:57287"/>
        <dbReference type="ChEBI" id="CHEBI:57288"/>
        <dbReference type="ChEBI" id="CHEBI:57776"/>
        <dbReference type="ChEBI" id="CHEBI:58516"/>
        <dbReference type="EC" id="2.3.1.157"/>
    </reaction>
</comment>
<evidence type="ECO:0000259" key="18">
    <source>
        <dbReference type="Pfam" id="PF12804"/>
    </source>
</evidence>
<dbReference type="GO" id="GO:0009245">
    <property type="term" value="P:lipid A biosynthetic process"/>
    <property type="evidence" value="ECO:0007669"/>
    <property type="project" value="UniProtKB-UniRule"/>
</dbReference>
<feature type="binding site" evidence="17">
    <location>
        <position position="382"/>
    </location>
    <ligand>
        <name>UDP-N-acetyl-alpha-D-glucosamine</name>
        <dbReference type="ChEBI" id="CHEBI:57705"/>
    </ligand>
</feature>
<feature type="binding site" evidence="17">
    <location>
        <position position="156"/>
    </location>
    <ligand>
        <name>UDP-N-acetyl-alpha-D-glucosamine</name>
        <dbReference type="ChEBI" id="CHEBI:57705"/>
    </ligand>
</feature>
<dbReference type="PANTHER" id="PTHR43584:SF3">
    <property type="entry name" value="BIFUNCTIONAL PROTEIN GLMU"/>
    <property type="match status" value="1"/>
</dbReference>
<dbReference type="GO" id="GO:0071555">
    <property type="term" value="P:cell wall organization"/>
    <property type="evidence" value="ECO:0007669"/>
    <property type="project" value="UniProtKB-KW"/>
</dbReference>
<keyword evidence="13 17" id="KW-0961">Cell wall biogenesis/degradation</keyword>
<feature type="binding site" evidence="17">
    <location>
        <position position="26"/>
    </location>
    <ligand>
        <name>UDP-N-acetyl-alpha-D-glucosamine</name>
        <dbReference type="ChEBI" id="CHEBI:57705"/>
    </ligand>
</feature>
<comment type="pathway">
    <text evidence="17">Nucleotide-sugar biosynthesis; UDP-N-acetyl-alpha-D-glucosamine biosynthesis; UDP-N-acetyl-alpha-D-glucosamine from N-acetyl-alpha-D-glucosamine 1-phosphate: step 1/1.</text>
</comment>
<dbReference type="KEGG" id="srt:Srot_2687"/>
<dbReference type="HOGENOM" id="CLU_029499_15_2_11"/>
<dbReference type="InterPro" id="IPR005882">
    <property type="entry name" value="Bifunctional_GlmU"/>
</dbReference>
<dbReference type="InterPro" id="IPR029044">
    <property type="entry name" value="Nucleotide-diphossugar_trans"/>
</dbReference>
<dbReference type="NCBIfam" id="NF010932">
    <property type="entry name" value="PRK14352.1"/>
    <property type="match status" value="1"/>
</dbReference>
<comment type="pathway">
    <text evidence="17">Bacterial outer membrane biogenesis; LPS lipid A biosynthesis.</text>
</comment>
<keyword evidence="10 17" id="KW-0573">Peptidoglycan synthesis</keyword>
<keyword evidence="4 17" id="KW-0808">Transferase</keyword>
<reference evidence="19 20" key="1">
    <citation type="journal article" date="2010" name="Stand. Genomic Sci.">
        <title>Complete genome sequence of Segniliparus rotundus type strain (CDC 1076).</title>
        <authorList>
            <person name="Sikorski J."/>
            <person name="Lapidus A."/>
            <person name="Copeland A."/>
            <person name="Misra M."/>
            <person name="Glavina Del Rio T."/>
            <person name="Nolan M."/>
            <person name="Lucas S."/>
            <person name="Chen F."/>
            <person name="Tice H."/>
            <person name="Cheng J.F."/>
            <person name="Jando M."/>
            <person name="Schneider S."/>
            <person name="Bruce D."/>
            <person name="Goodwin L."/>
            <person name="Pitluck S."/>
            <person name="Liolios K."/>
            <person name="Mikhailova N."/>
            <person name="Pati A."/>
            <person name="Ivanova N."/>
            <person name="Mavromatis K."/>
            <person name="Chen A."/>
            <person name="Palaniappan K."/>
            <person name="Chertkov O."/>
            <person name="Land M."/>
            <person name="Hauser L."/>
            <person name="Chang Y.J."/>
            <person name="Jeffries C.D."/>
            <person name="Brettin T."/>
            <person name="Detter J.C."/>
            <person name="Han C."/>
            <person name="Rohde M."/>
            <person name="Goker M."/>
            <person name="Bristow J."/>
            <person name="Eisen J.A."/>
            <person name="Markowitz V."/>
            <person name="Hugenholtz P."/>
            <person name="Kyrpides N.C."/>
            <person name="Klenk H.P."/>
        </authorList>
    </citation>
    <scope>NUCLEOTIDE SEQUENCE [LARGE SCALE GENOMIC DNA]</scope>
    <source>
        <strain evidence="20">ATCC BAA-972 / CDC 1076 / CIP 108378 / DSM 44985 / JCM 13578</strain>
    </source>
</reference>
<dbReference type="InterPro" id="IPR038009">
    <property type="entry name" value="GlmU_C_LbH"/>
</dbReference>
<evidence type="ECO:0000256" key="1">
    <source>
        <dbReference type="ARBA" id="ARBA00007707"/>
    </source>
</evidence>
<feature type="active site" description="Proton acceptor" evidence="17">
    <location>
        <position position="379"/>
    </location>
</feature>
<dbReference type="Proteomes" id="UP000002247">
    <property type="component" value="Chromosome"/>
</dbReference>
<keyword evidence="12 17" id="KW-0012">Acyltransferase</keyword>
<dbReference type="UniPathway" id="UPA00973"/>
<organism evidence="19 20">
    <name type="scientific">Segniliparus rotundus (strain ATCC BAA-972 / CDC 1076 / CIP 108378 / DSM 44985 / JCM 13578)</name>
    <dbReference type="NCBI Taxonomy" id="640132"/>
    <lineage>
        <taxon>Bacteria</taxon>
        <taxon>Bacillati</taxon>
        <taxon>Actinomycetota</taxon>
        <taxon>Actinomycetes</taxon>
        <taxon>Mycobacteriales</taxon>
        <taxon>Segniliparaceae</taxon>
        <taxon>Segniliparus</taxon>
    </lineage>
</organism>
<dbReference type="GO" id="GO:0016020">
    <property type="term" value="C:membrane"/>
    <property type="evidence" value="ECO:0007669"/>
    <property type="project" value="GOC"/>
</dbReference>
<dbReference type="GO" id="GO:0009252">
    <property type="term" value="P:peptidoglycan biosynthetic process"/>
    <property type="evidence" value="ECO:0007669"/>
    <property type="project" value="UniProtKB-UniRule"/>
</dbReference>
<evidence type="ECO:0000256" key="13">
    <source>
        <dbReference type="ARBA" id="ARBA00023316"/>
    </source>
</evidence>
<comment type="subunit">
    <text evidence="17">Homotrimer.</text>
</comment>
<feature type="binding site" evidence="17">
    <location>
        <position position="367"/>
    </location>
    <ligand>
        <name>UDP-N-acetyl-alpha-D-glucosamine</name>
        <dbReference type="ChEBI" id="CHEBI:57705"/>
    </ligand>
</feature>
<evidence type="ECO:0000256" key="8">
    <source>
        <dbReference type="ARBA" id="ARBA00022842"/>
    </source>
</evidence>
<feature type="binding site" evidence="17">
    <location>
        <position position="171"/>
    </location>
    <ligand>
        <name>UDP-N-acetyl-alpha-D-glucosamine</name>
        <dbReference type="ChEBI" id="CHEBI:57705"/>
    </ligand>
</feature>
<keyword evidence="6 17" id="KW-0479">Metal-binding</keyword>
<keyword evidence="20" id="KW-1185">Reference proteome</keyword>